<dbReference type="KEGG" id="bco:Bcell_0388"/>
<dbReference type="PANTHER" id="PTHR42756:SF1">
    <property type="entry name" value="TRANSCRIPTIONAL REPRESSOR OF EMRAB OPERON"/>
    <property type="match status" value="1"/>
</dbReference>
<dbReference type="HOGENOM" id="CLU_083287_18_6_9"/>
<dbReference type="GO" id="GO:0003677">
    <property type="term" value="F:DNA binding"/>
    <property type="evidence" value="ECO:0007669"/>
    <property type="project" value="UniProtKB-KW"/>
</dbReference>
<dbReference type="EMBL" id="CP002394">
    <property type="protein sequence ID" value="ADU28670.1"/>
    <property type="molecule type" value="Genomic_DNA"/>
</dbReference>
<dbReference type="STRING" id="649639.Bcell_0388"/>
<protein>
    <submittedName>
        <fullName evidence="5">Transcriptional regulator, MarR family</fullName>
    </submittedName>
</protein>
<dbReference type="Proteomes" id="UP000001401">
    <property type="component" value="Chromosome"/>
</dbReference>
<keyword evidence="2" id="KW-0238">DNA-binding</keyword>
<dbReference type="AlphaFoldDB" id="E6TVW1"/>
<keyword evidence="3" id="KW-0804">Transcription</keyword>
<evidence type="ECO:0000256" key="3">
    <source>
        <dbReference type="ARBA" id="ARBA00023163"/>
    </source>
</evidence>
<evidence type="ECO:0000259" key="4">
    <source>
        <dbReference type="PROSITE" id="PS50995"/>
    </source>
</evidence>
<dbReference type="GO" id="GO:0003700">
    <property type="term" value="F:DNA-binding transcription factor activity"/>
    <property type="evidence" value="ECO:0007669"/>
    <property type="project" value="InterPro"/>
</dbReference>
<keyword evidence="1" id="KW-0805">Transcription regulation</keyword>
<dbReference type="Gene3D" id="1.10.10.10">
    <property type="entry name" value="Winged helix-like DNA-binding domain superfamily/Winged helix DNA-binding domain"/>
    <property type="match status" value="1"/>
</dbReference>
<dbReference type="SUPFAM" id="SSF46785">
    <property type="entry name" value="Winged helix' DNA-binding domain"/>
    <property type="match status" value="1"/>
</dbReference>
<proteinExistence type="predicted"/>
<keyword evidence="6" id="KW-1185">Reference proteome</keyword>
<evidence type="ECO:0000256" key="1">
    <source>
        <dbReference type="ARBA" id="ARBA00023015"/>
    </source>
</evidence>
<reference evidence="5" key="1">
    <citation type="submission" date="2010-12" db="EMBL/GenBank/DDBJ databases">
        <title>Complete sequence of Bacillus cellulosilyticus DSM 2522.</title>
        <authorList>
            <consortium name="US DOE Joint Genome Institute"/>
            <person name="Lucas S."/>
            <person name="Copeland A."/>
            <person name="Lapidus A."/>
            <person name="Cheng J.-F."/>
            <person name="Bruce D."/>
            <person name="Goodwin L."/>
            <person name="Pitluck S."/>
            <person name="Chertkov O."/>
            <person name="Detter J.C."/>
            <person name="Han C."/>
            <person name="Tapia R."/>
            <person name="Land M."/>
            <person name="Hauser L."/>
            <person name="Jeffries C."/>
            <person name="Kyrpides N."/>
            <person name="Ivanova N."/>
            <person name="Mikhailova N."/>
            <person name="Brumm P."/>
            <person name="Mead D."/>
            <person name="Woyke T."/>
        </authorList>
    </citation>
    <scope>NUCLEOTIDE SEQUENCE [LARGE SCALE GENOMIC DNA]</scope>
    <source>
        <strain evidence="5">DSM 2522</strain>
    </source>
</reference>
<evidence type="ECO:0000313" key="6">
    <source>
        <dbReference type="Proteomes" id="UP000001401"/>
    </source>
</evidence>
<dbReference type="InterPro" id="IPR023187">
    <property type="entry name" value="Tscrpt_reg_MarR-type_CS"/>
</dbReference>
<dbReference type="OrthoDB" id="9799663at2"/>
<organism evidence="5 6">
    <name type="scientific">Evansella cellulosilytica (strain ATCC 21833 / DSM 2522 / FERM P-1141 / JCM 9156 / N-4)</name>
    <name type="common">Bacillus cellulosilyticus</name>
    <dbReference type="NCBI Taxonomy" id="649639"/>
    <lineage>
        <taxon>Bacteria</taxon>
        <taxon>Bacillati</taxon>
        <taxon>Bacillota</taxon>
        <taxon>Bacilli</taxon>
        <taxon>Bacillales</taxon>
        <taxon>Bacillaceae</taxon>
        <taxon>Evansella</taxon>
    </lineage>
</organism>
<dbReference type="InterPro" id="IPR000835">
    <property type="entry name" value="HTH_MarR-typ"/>
</dbReference>
<dbReference type="PROSITE" id="PS50995">
    <property type="entry name" value="HTH_MARR_2"/>
    <property type="match status" value="1"/>
</dbReference>
<dbReference type="eggNOG" id="COG1846">
    <property type="taxonomic scope" value="Bacteria"/>
</dbReference>
<evidence type="ECO:0000256" key="2">
    <source>
        <dbReference type="ARBA" id="ARBA00023125"/>
    </source>
</evidence>
<dbReference type="PROSITE" id="PS01117">
    <property type="entry name" value="HTH_MARR_1"/>
    <property type="match status" value="1"/>
</dbReference>
<gene>
    <name evidence="5" type="ordered locus">Bcell_0388</name>
</gene>
<dbReference type="InterPro" id="IPR036388">
    <property type="entry name" value="WH-like_DNA-bd_sf"/>
</dbReference>
<evidence type="ECO:0000313" key="5">
    <source>
        <dbReference type="EMBL" id="ADU28670.1"/>
    </source>
</evidence>
<accession>E6TVW1</accession>
<sequence>MDYKKYVLAESVGYRITVTARLVINRLNSNFKKRKLPVTHEQWSVMIRLWEEDGLTQNKLSQLTGKDQPSVSRLINNMERNGLVMRAPHPVDKRTNLIFLTAKGKKLQVGMIEQAQKTIEDISKNISEEDMNTFLTVLSQIDDNLTEEKD</sequence>
<dbReference type="InterPro" id="IPR036390">
    <property type="entry name" value="WH_DNA-bd_sf"/>
</dbReference>
<dbReference type="RefSeq" id="WP_013487011.1">
    <property type="nucleotide sequence ID" value="NC_014829.1"/>
</dbReference>
<name>E6TVW1_EVAC2</name>
<dbReference type="Pfam" id="PF01047">
    <property type="entry name" value="MarR"/>
    <property type="match status" value="1"/>
</dbReference>
<dbReference type="SMART" id="SM00347">
    <property type="entry name" value="HTH_MARR"/>
    <property type="match status" value="1"/>
</dbReference>
<dbReference type="PRINTS" id="PR00598">
    <property type="entry name" value="HTHMARR"/>
</dbReference>
<dbReference type="PANTHER" id="PTHR42756">
    <property type="entry name" value="TRANSCRIPTIONAL REGULATOR, MARR"/>
    <property type="match status" value="1"/>
</dbReference>
<feature type="domain" description="HTH marR-type" evidence="4">
    <location>
        <begin position="1"/>
        <end position="143"/>
    </location>
</feature>